<dbReference type="InterPro" id="IPR002110">
    <property type="entry name" value="Ankyrin_rpt"/>
</dbReference>
<dbReference type="PRINTS" id="PR01415">
    <property type="entry name" value="ANKYRIN"/>
</dbReference>
<dbReference type="Proteomes" id="UP001149074">
    <property type="component" value="Unassembled WGS sequence"/>
</dbReference>
<evidence type="ECO:0000256" key="2">
    <source>
        <dbReference type="ARBA" id="ARBA00023043"/>
    </source>
</evidence>
<reference evidence="5" key="1">
    <citation type="submission" date="2022-11" db="EMBL/GenBank/DDBJ databases">
        <authorList>
            <person name="Petersen C."/>
        </authorList>
    </citation>
    <scope>NUCLEOTIDE SEQUENCE</scope>
    <source>
        <strain evidence="5">IBT 30761</strain>
    </source>
</reference>
<dbReference type="PROSITE" id="PS50088">
    <property type="entry name" value="ANK_REPEAT"/>
    <property type="match status" value="3"/>
</dbReference>
<proteinExistence type="predicted"/>
<accession>A0A9W9ENP8</accession>
<dbReference type="InterPro" id="IPR036770">
    <property type="entry name" value="Ankyrin_rpt-contain_sf"/>
</dbReference>
<dbReference type="GeneID" id="81361434"/>
<organism evidence="5 6">
    <name type="scientific">Penicillium argentinense</name>
    <dbReference type="NCBI Taxonomy" id="1131581"/>
    <lineage>
        <taxon>Eukaryota</taxon>
        <taxon>Fungi</taxon>
        <taxon>Dikarya</taxon>
        <taxon>Ascomycota</taxon>
        <taxon>Pezizomycotina</taxon>
        <taxon>Eurotiomycetes</taxon>
        <taxon>Eurotiomycetidae</taxon>
        <taxon>Eurotiales</taxon>
        <taxon>Aspergillaceae</taxon>
        <taxon>Penicillium</taxon>
    </lineage>
</organism>
<protein>
    <recommendedName>
        <fullName evidence="7">Ankyrin repeat protein</fullName>
    </recommendedName>
</protein>
<evidence type="ECO:0000256" key="3">
    <source>
        <dbReference type="PROSITE-ProRule" id="PRU00023"/>
    </source>
</evidence>
<dbReference type="OrthoDB" id="10252171at2759"/>
<feature type="repeat" description="ANK" evidence="3">
    <location>
        <begin position="207"/>
        <end position="239"/>
    </location>
</feature>
<dbReference type="Pfam" id="PF12796">
    <property type="entry name" value="Ank_2"/>
    <property type="match status" value="2"/>
</dbReference>
<evidence type="ECO:0000313" key="6">
    <source>
        <dbReference type="Proteomes" id="UP001149074"/>
    </source>
</evidence>
<feature type="repeat" description="ANK" evidence="3">
    <location>
        <begin position="240"/>
        <end position="272"/>
    </location>
</feature>
<keyword evidence="1" id="KW-0677">Repeat</keyword>
<evidence type="ECO:0000256" key="1">
    <source>
        <dbReference type="ARBA" id="ARBA00022737"/>
    </source>
</evidence>
<evidence type="ECO:0000313" key="5">
    <source>
        <dbReference type="EMBL" id="KAJ5085193.1"/>
    </source>
</evidence>
<dbReference type="EMBL" id="JAPQKI010000010">
    <property type="protein sequence ID" value="KAJ5085193.1"/>
    <property type="molecule type" value="Genomic_DNA"/>
</dbReference>
<dbReference type="Gene3D" id="1.25.40.20">
    <property type="entry name" value="Ankyrin repeat-containing domain"/>
    <property type="match status" value="4"/>
</dbReference>
<dbReference type="Pfam" id="PF13637">
    <property type="entry name" value="Ank_4"/>
    <property type="match status" value="1"/>
</dbReference>
<feature type="repeat" description="ANK" evidence="3">
    <location>
        <begin position="293"/>
        <end position="325"/>
    </location>
</feature>
<dbReference type="PANTHER" id="PTHR24171:SF9">
    <property type="entry name" value="ANKYRIN REPEAT DOMAIN-CONTAINING PROTEIN 39"/>
    <property type="match status" value="1"/>
</dbReference>
<name>A0A9W9ENP8_9EURO</name>
<gene>
    <name evidence="5" type="ORF">N7532_009964</name>
</gene>
<evidence type="ECO:0000256" key="4">
    <source>
        <dbReference type="SAM" id="MobiDB-lite"/>
    </source>
</evidence>
<dbReference type="SUPFAM" id="SSF48403">
    <property type="entry name" value="Ankyrin repeat"/>
    <property type="match status" value="2"/>
</dbReference>
<dbReference type="RefSeq" id="XP_056469871.1">
    <property type="nucleotide sequence ID" value="XM_056622455.1"/>
</dbReference>
<dbReference type="PANTHER" id="PTHR24171">
    <property type="entry name" value="ANKYRIN REPEAT DOMAIN-CONTAINING PROTEIN 39-RELATED"/>
    <property type="match status" value="1"/>
</dbReference>
<dbReference type="SMART" id="SM00248">
    <property type="entry name" value="ANK"/>
    <property type="match status" value="7"/>
</dbReference>
<reference evidence="5" key="2">
    <citation type="journal article" date="2023" name="IMA Fungus">
        <title>Comparative genomic study of the Penicillium genus elucidates a diverse pangenome and 15 lateral gene transfer events.</title>
        <authorList>
            <person name="Petersen C."/>
            <person name="Sorensen T."/>
            <person name="Nielsen M.R."/>
            <person name="Sondergaard T.E."/>
            <person name="Sorensen J.L."/>
            <person name="Fitzpatrick D.A."/>
            <person name="Frisvad J.C."/>
            <person name="Nielsen K.L."/>
        </authorList>
    </citation>
    <scope>NUCLEOTIDE SEQUENCE</scope>
    <source>
        <strain evidence="5">IBT 30761</strain>
    </source>
</reference>
<sequence>MTQVVTLAGHLSHWQPAAVIPSCGYTPSNRNGKSQCHGQDRTNAVDSRHEGRTPIRWEGTSCHGKIDVYYAALHHAAINDCQSVTQALVETPNVNVNHRDRKGQTPFHHAIIGGFEAQTEIILGSSHVNLNLKDSNSARHCSDPLSTTRRKSFACFWMTAELTGMSRAVTRIHRWRNSALTGHEKGRFEVVKLLLQKGANVEAKQDNGWTPLHSTSKFGHIDICQILIEHGSKVDPQNINRWTPLHEASYHGYAEVVEFLLREGVGIESEDDENRSPLHLASQGASLRRKDHRGWTPLHAAFYGGYTEIGRLLLDGGEQVDTGNIDGWICTWSQAQGHYDMAKLLLERGADFDTLDHHDERRTPLKIAQ</sequence>
<feature type="region of interest" description="Disordered" evidence="4">
    <location>
        <begin position="29"/>
        <end position="52"/>
    </location>
</feature>
<dbReference type="AlphaFoldDB" id="A0A9W9ENP8"/>
<comment type="caution">
    <text evidence="5">The sequence shown here is derived from an EMBL/GenBank/DDBJ whole genome shotgun (WGS) entry which is preliminary data.</text>
</comment>
<evidence type="ECO:0008006" key="7">
    <source>
        <dbReference type="Google" id="ProtNLM"/>
    </source>
</evidence>
<keyword evidence="2 3" id="KW-0040">ANK repeat</keyword>
<feature type="compositionally biased region" description="Polar residues" evidence="4">
    <location>
        <begin position="29"/>
        <end position="45"/>
    </location>
</feature>
<keyword evidence="6" id="KW-1185">Reference proteome</keyword>
<dbReference type="PROSITE" id="PS50297">
    <property type="entry name" value="ANK_REP_REGION"/>
    <property type="match status" value="3"/>
</dbReference>